<dbReference type="GO" id="GO:0008270">
    <property type="term" value="F:zinc ion binding"/>
    <property type="evidence" value="ECO:0007669"/>
    <property type="project" value="InterPro"/>
</dbReference>
<feature type="transmembrane region" description="Helical" evidence="5">
    <location>
        <begin position="195"/>
        <end position="214"/>
    </location>
</feature>
<keyword evidence="4" id="KW-0862">Zinc</keyword>
<organism evidence="7 8">
    <name type="scientific">Methanolobus profundi</name>
    <dbReference type="NCBI Taxonomy" id="487685"/>
    <lineage>
        <taxon>Archaea</taxon>
        <taxon>Methanobacteriati</taxon>
        <taxon>Methanobacteriota</taxon>
        <taxon>Stenosarchaea group</taxon>
        <taxon>Methanomicrobia</taxon>
        <taxon>Methanosarcinales</taxon>
        <taxon>Methanosarcinaceae</taxon>
        <taxon>Methanolobus</taxon>
    </lineage>
</organism>
<evidence type="ECO:0000256" key="1">
    <source>
        <dbReference type="ARBA" id="ARBA00022670"/>
    </source>
</evidence>
<keyword evidence="3" id="KW-0378">Hydrolase</keyword>
<keyword evidence="5" id="KW-1133">Transmembrane helix</keyword>
<protein>
    <submittedName>
        <fullName evidence="7">Predicted Zn-dependent protease</fullName>
    </submittedName>
</protein>
<sequence>MTRTNRIIIALIILIALSFAFEGMKHSETEDSIILSEPWDHSPITVYIDDKDVPEHYSPSYREDVEKALEYWESGGNGQLTYEADFEIVDVDNADILVMWVDNLEEDAGVDNGVAGFARPYIVNGRFERIDIVLETGNYQGYSWVQYGDIAMKDIATHELGHALGLGHSSDRDDIMYPTYDRRENLNPLLLHSTWPVLLLLIIAAVTIISYHGTGWLHYRKKRKNLEDDIFSDMNEEERNE</sequence>
<proteinExistence type="predicted"/>
<dbReference type="Pfam" id="PF00413">
    <property type="entry name" value="Peptidase_M10"/>
    <property type="match status" value="1"/>
</dbReference>
<accession>A0A1I4SWR2</accession>
<keyword evidence="5" id="KW-0812">Transmembrane</keyword>
<evidence type="ECO:0000313" key="7">
    <source>
        <dbReference type="EMBL" id="SFM68845.1"/>
    </source>
</evidence>
<dbReference type="SUPFAM" id="SSF55486">
    <property type="entry name" value="Metalloproteases ('zincins'), catalytic domain"/>
    <property type="match status" value="1"/>
</dbReference>
<dbReference type="Gene3D" id="3.40.390.10">
    <property type="entry name" value="Collagenase (Catalytic Domain)"/>
    <property type="match status" value="1"/>
</dbReference>
<reference evidence="8" key="1">
    <citation type="submission" date="2016-10" db="EMBL/GenBank/DDBJ databases">
        <authorList>
            <person name="Varghese N."/>
            <person name="Submissions S."/>
        </authorList>
    </citation>
    <scope>NUCLEOTIDE SEQUENCE [LARGE SCALE GENOMIC DNA]</scope>
    <source>
        <strain evidence="8">Mob M</strain>
    </source>
</reference>
<feature type="domain" description="Peptidase metallopeptidase" evidence="6">
    <location>
        <begin position="35"/>
        <end position="208"/>
    </location>
</feature>
<dbReference type="GO" id="GO:0031012">
    <property type="term" value="C:extracellular matrix"/>
    <property type="evidence" value="ECO:0007669"/>
    <property type="project" value="InterPro"/>
</dbReference>
<dbReference type="GO" id="GO:0004222">
    <property type="term" value="F:metalloendopeptidase activity"/>
    <property type="evidence" value="ECO:0007669"/>
    <property type="project" value="InterPro"/>
</dbReference>
<name>A0A1I4SWR2_9EURY</name>
<dbReference type="SMART" id="SM00235">
    <property type="entry name" value="ZnMc"/>
    <property type="match status" value="1"/>
</dbReference>
<dbReference type="EMBL" id="FOUJ01000004">
    <property type="protein sequence ID" value="SFM68845.1"/>
    <property type="molecule type" value="Genomic_DNA"/>
</dbReference>
<keyword evidence="5" id="KW-0472">Membrane</keyword>
<evidence type="ECO:0000313" key="8">
    <source>
        <dbReference type="Proteomes" id="UP000198535"/>
    </source>
</evidence>
<evidence type="ECO:0000256" key="2">
    <source>
        <dbReference type="ARBA" id="ARBA00022723"/>
    </source>
</evidence>
<evidence type="ECO:0000256" key="4">
    <source>
        <dbReference type="ARBA" id="ARBA00022833"/>
    </source>
</evidence>
<evidence type="ECO:0000256" key="5">
    <source>
        <dbReference type="SAM" id="Phobius"/>
    </source>
</evidence>
<evidence type="ECO:0000256" key="3">
    <source>
        <dbReference type="ARBA" id="ARBA00022801"/>
    </source>
</evidence>
<keyword evidence="1 7" id="KW-0645">Protease</keyword>
<dbReference type="InterPro" id="IPR006026">
    <property type="entry name" value="Peptidase_Metallo"/>
</dbReference>
<keyword evidence="2" id="KW-0479">Metal-binding</keyword>
<dbReference type="CDD" id="cd04279">
    <property type="entry name" value="ZnMc_MMP_like_1"/>
    <property type="match status" value="1"/>
</dbReference>
<dbReference type="AlphaFoldDB" id="A0A1I4SWR2"/>
<dbReference type="STRING" id="487685.SAMN04488696_2055"/>
<dbReference type="Proteomes" id="UP000198535">
    <property type="component" value="Unassembled WGS sequence"/>
</dbReference>
<gene>
    <name evidence="7" type="ORF">SAMN04488696_2055</name>
</gene>
<dbReference type="InterPro" id="IPR001818">
    <property type="entry name" value="Pept_M10_metallopeptidase"/>
</dbReference>
<keyword evidence="8" id="KW-1185">Reference proteome</keyword>
<dbReference type="InterPro" id="IPR024079">
    <property type="entry name" value="MetalloPept_cat_dom_sf"/>
</dbReference>
<dbReference type="RefSeq" id="WP_245748003.1">
    <property type="nucleotide sequence ID" value="NZ_FOUJ01000004.1"/>
</dbReference>
<dbReference type="GO" id="GO:0006508">
    <property type="term" value="P:proteolysis"/>
    <property type="evidence" value="ECO:0007669"/>
    <property type="project" value="UniProtKB-KW"/>
</dbReference>
<evidence type="ECO:0000259" key="6">
    <source>
        <dbReference type="SMART" id="SM00235"/>
    </source>
</evidence>